<dbReference type="CDD" id="cd13544">
    <property type="entry name" value="PBP2_Fbp_like_1"/>
    <property type="match status" value="1"/>
</dbReference>
<proteinExistence type="predicted"/>
<dbReference type="Proteomes" id="UP000474159">
    <property type="component" value="Unassembled WGS sequence"/>
</dbReference>
<organism evidence="2 3">
    <name type="scientific">Methylobacterium soli</name>
    <dbReference type="NCBI Taxonomy" id="553447"/>
    <lineage>
        <taxon>Bacteria</taxon>
        <taxon>Pseudomonadati</taxon>
        <taxon>Pseudomonadota</taxon>
        <taxon>Alphaproteobacteria</taxon>
        <taxon>Hyphomicrobiales</taxon>
        <taxon>Methylobacteriaceae</taxon>
        <taxon>Methylobacterium</taxon>
    </lineage>
</organism>
<protein>
    <submittedName>
        <fullName evidence="2">Extracellular solute-binding protein</fullName>
    </submittedName>
</protein>
<dbReference type="GO" id="GO:0030975">
    <property type="term" value="F:thiamine binding"/>
    <property type="evidence" value="ECO:0007669"/>
    <property type="project" value="TreeGrafter"/>
</dbReference>
<evidence type="ECO:0000313" key="2">
    <source>
        <dbReference type="EMBL" id="KAB1079954.1"/>
    </source>
</evidence>
<dbReference type="SUPFAM" id="SSF53850">
    <property type="entry name" value="Periplasmic binding protein-like II"/>
    <property type="match status" value="1"/>
</dbReference>
<gene>
    <name evidence="2" type="ORF">F6X53_08930</name>
</gene>
<dbReference type="PANTHER" id="PTHR30006:SF2">
    <property type="entry name" value="ABC TRANSPORTER SUBSTRATE-BINDING PROTEIN"/>
    <property type="match status" value="1"/>
</dbReference>
<evidence type="ECO:0000256" key="1">
    <source>
        <dbReference type="ARBA" id="ARBA00022729"/>
    </source>
</evidence>
<dbReference type="GO" id="GO:0015888">
    <property type="term" value="P:thiamine transport"/>
    <property type="evidence" value="ECO:0007669"/>
    <property type="project" value="TreeGrafter"/>
</dbReference>
<dbReference type="GO" id="GO:0030976">
    <property type="term" value="F:thiamine pyrophosphate binding"/>
    <property type="evidence" value="ECO:0007669"/>
    <property type="project" value="TreeGrafter"/>
</dbReference>
<keyword evidence="1" id="KW-0732">Signal</keyword>
<dbReference type="Gene3D" id="3.40.190.10">
    <property type="entry name" value="Periplasmic binding protein-like II"/>
    <property type="match status" value="2"/>
</dbReference>
<name>A0A6L3T4B4_9HYPH</name>
<dbReference type="GO" id="GO:0030288">
    <property type="term" value="C:outer membrane-bounded periplasmic space"/>
    <property type="evidence" value="ECO:0007669"/>
    <property type="project" value="TreeGrafter"/>
</dbReference>
<dbReference type="Pfam" id="PF13343">
    <property type="entry name" value="SBP_bac_6"/>
    <property type="match status" value="1"/>
</dbReference>
<sequence>MAWAGAGAAGERTPITIYTAIETEQIAWIDAGLRRALPEVEPLWIRGSTGVITDRLLAEAERPQADIVFGLAASSLVILKQAGLLAAYEPPGAAQLRAFFRDPTPPYAWTGMDAYLGAICFNSGRAAAAGLLPPQLWRELLTPGLKGQVAMPNPNLSGTGFLLVAGWLQSMGEAAGWAYMDALDRNVSAYLPSGSAPCHAAARGEVIAGLSFDMRAATEKANGAPVDVIVPVDGVGWEQEAIAILRTTPHPDLARRVVDWAASREANEIYARSFAVVAYPDVSSPLSIYPPHAEARMIRNDRAWEAANRARILREWTRRYGAKARPG</sequence>
<dbReference type="EMBL" id="VZZK01000007">
    <property type="protein sequence ID" value="KAB1079954.1"/>
    <property type="molecule type" value="Genomic_DNA"/>
</dbReference>
<accession>A0A6L3T4B4</accession>
<keyword evidence="3" id="KW-1185">Reference proteome</keyword>
<evidence type="ECO:0000313" key="3">
    <source>
        <dbReference type="Proteomes" id="UP000474159"/>
    </source>
</evidence>
<dbReference type="PANTHER" id="PTHR30006">
    <property type="entry name" value="THIAMINE-BINDING PERIPLASMIC PROTEIN-RELATED"/>
    <property type="match status" value="1"/>
</dbReference>
<dbReference type="PIRSF" id="PIRSF002825">
    <property type="entry name" value="CfbpA"/>
    <property type="match status" value="1"/>
</dbReference>
<reference evidence="2 3" key="1">
    <citation type="submission" date="2019-09" db="EMBL/GenBank/DDBJ databases">
        <title>YIM 48816 draft genome.</title>
        <authorList>
            <person name="Jiang L."/>
        </authorList>
    </citation>
    <scope>NUCLEOTIDE SEQUENCE [LARGE SCALE GENOMIC DNA]</scope>
    <source>
        <strain evidence="2 3">YIM 48816</strain>
    </source>
</reference>
<comment type="caution">
    <text evidence="2">The sequence shown here is derived from an EMBL/GenBank/DDBJ whole genome shotgun (WGS) entry which is preliminary data.</text>
</comment>
<dbReference type="AlphaFoldDB" id="A0A6L3T4B4"/>
<dbReference type="OrthoDB" id="9766989at2"/>
<dbReference type="InterPro" id="IPR026045">
    <property type="entry name" value="Ferric-bd"/>
</dbReference>